<reference evidence="2 3" key="1">
    <citation type="journal article" date="2021" name="BMC Biol.">
        <title>Horizontally acquired antibacterial genes associated with adaptive radiation of ladybird beetles.</title>
        <authorList>
            <person name="Li H.S."/>
            <person name="Tang X.F."/>
            <person name="Huang Y.H."/>
            <person name="Xu Z.Y."/>
            <person name="Chen M.L."/>
            <person name="Du X.Y."/>
            <person name="Qiu B.Y."/>
            <person name="Chen P.T."/>
            <person name="Zhang W."/>
            <person name="Slipinski A."/>
            <person name="Escalona H.E."/>
            <person name="Waterhouse R.M."/>
            <person name="Zwick A."/>
            <person name="Pang H."/>
        </authorList>
    </citation>
    <scope>NUCLEOTIDE SEQUENCE [LARGE SCALE GENOMIC DNA]</scope>
    <source>
        <strain evidence="2">SYSU2018</strain>
    </source>
</reference>
<keyword evidence="3" id="KW-1185">Reference proteome</keyword>
<sequence length="160" mass="18373">NEQLTERQLIEYVEKCFDIEEEEDEEPFRESCSEYEQSSGRSSESSSDEFLGPSTSKKRKGNKIQSSKDKKRTGESNEDSSSTKSLSDENDDTEPTNVPIVVLNTWKPVGNNFVPRMKISKEKPYSVIATLNRTATELDVFFKLFPKSLFIWIAQKRTKD</sequence>
<protein>
    <submittedName>
        <fullName evidence="2">Uncharacterized protein</fullName>
    </submittedName>
</protein>
<name>A0ABD2NVE2_9CUCU</name>
<proteinExistence type="predicted"/>
<dbReference type="EMBL" id="JABFTP020000144">
    <property type="protein sequence ID" value="KAL3282726.1"/>
    <property type="molecule type" value="Genomic_DNA"/>
</dbReference>
<accession>A0ABD2NVE2</accession>
<evidence type="ECO:0000313" key="3">
    <source>
        <dbReference type="Proteomes" id="UP001516400"/>
    </source>
</evidence>
<organism evidence="2 3">
    <name type="scientific">Cryptolaemus montrouzieri</name>
    <dbReference type="NCBI Taxonomy" id="559131"/>
    <lineage>
        <taxon>Eukaryota</taxon>
        <taxon>Metazoa</taxon>
        <taxon>Ecdysozoa</taxon>
        <taxon>Arthropoda</taxon>
        <taxon>Hexapoda</taxon>
        <taxon>Insecta</taxon>
        <taxon>Pterygota</taxon>
        <taxon>Neoptera</taxon>
        <taxon>Endopterygota</taxon>
        <taxon>Coleoptera</taxon>
        <taxon>Polyphaga</taxon>
        <taxon>Cucujiformia</taxon>
        <taxon>Coccinelloidea</taxon>
        <taxon>Coccinellidae</taxon>
        <taxon>Scymninae</taxon>
        <taxon>Scymnini</taxon>
        <taxon>Cryptolaemus</taxon>
    </lineage>
</organism>
<feature type="compositionally biased region" description="Basic and acidic residues" evidence="1">
    <location>
        <begin position="1"/>
        <end position="18"/>
    </location>
</feature>
<feature type="region of interest" description="Disordered" evidence="1">
    <location>
        <begin position="1"/>
        <end position="99"/>
    </location>
</feature>
<gene>
    <name evidence="2" type="ORF">HHI36_005897</name>
</gene>
<dbReference type="Proteomes" id="UP001516400">
    <property type="component" value="Unassembled WGS sequence"/>
</dbReference>
<feature type="compositionally biased region" description="Basic and acidic residues" evidence="1">
    <location>
        <begin position="66"/>
        <end position="75"/>
    </location>
</feature>
<dbReference type="AlphaFoldDB" id="A0ABD2NVE2"/>
<evidence type="ECO:0000313" key="2">
    <source>
        <dbReference type="EMBL" id="KAL3282726.1"/>
    </source>
</evidence>
<comment type="caution">
    <text evidence="2">The sequence shown here is derived from an EMBL/GenBank/DDBJ whole genome shotgun (WGS) entry which is preliminary data.</text>
</comment>
<feature type="non-terminal residue" evidence="2">
    <location>
        <position position="1"/>
    </location>
</feature>
<evidence type="ECO:0000256" key="1">
    <source>
        <dbReference type="SAM" id="MobiDB-lite"/>
    </source>
</evidence>
<feature type="compositionally biased region" description="Low complexity" evidence="1">
    <location>
        <begin position="34"/>
        <end position="49"/>
    </location>
</feature>